<evidence type="ECO:0000256" key="17">
    <source>
        <dbReference type="SAM" id="MobiDB-lite"/>
    </source>
</evidence>
<dbReference type="SUPFAM" id="SSF69065">
    <property type="entry name" value="RNase III domain-like"/>
    <property type="match status" value="1"/>
</dbReference>
<dbReference type="NCBIfam" id="TIGR02191">
    <property type="entry name" value="RNaseIII"/>
    <property type="match status" value="1"/>
</dbReference>
<evidence type="ECO:0000256" key="15">
    <source>
        <dbReference type="NCBIfam" id="TIGR02191"/>
    </source>
</evidence>
<dbReference type="SUPFAM" id="SSF54768">
    <property type="entry name" value="dsRNA-binding domain-like"/>
    <property type="match status" value="1"/>
</dbReference>
<evidence type="ECO:0000256" key="6">
    <source>
        <dbReference type="ARBA" id="ARBA00022552"/>
    </source>
</evidence>
<keyword evidence="12" id="KW-0378">Hydrolase</keyword>
<evidence type="ECO:0000256" key="13">
    <source>
        <dbReference type="ARBA" id="ARBA00022842"/>
    </source>
</evidence>
<dbReference type="Pfam" id="PF00035">
    <property type="entry name" value="dsrm"/>
    <property type="match status" value="1"/>
</dbReference>
<accession>A0A0G0Q4D2</accession>
<feature type="region of interest" description="Disordered" evidence="17">
    <location>
        <begin position="195"/>
        <end position="220"/>
    </location>
</feature>
<evidence type="ECO:0000256" key="14">
    <source>
        <dbReference type="ARBA" id="ARBA00022884"/>
    </source>
</evidence>
<gene>
    <name evidence="20" type="ORF">UT63_C0049G0020</name>
</gene>
<dbReference type="GO" id="GO:0006397">
    <property type="term" value="P:mRNA processing"/>
    <property type="evidence" value="ECO:0007669"/>
    <property type="project" value="UniProtKB-KW"/>
</dbReference>
<dbReference type="FunFam" id="1.10.1520.10:FF:000001">
    <property type="entry name" value="Ribonuclease 3"/>
    <property type="match status" value="1"/>
</dbReference>
<protein>
    <recommendedName>
        <fullName evidence="15">Ribonuclease III</fullName>
        <ecNumber evidence="15">3.1.26.3</ecNumber>
    </recommendedName>
</protein>
<dbReference type="InterPro" id="IPR036389">
    <property type="entry name" value="RNase_III_sf"/>
</dbReference>
<dbReference type="Gene3D" id="3.30.160.20">
    <property type="match status" value="1"/>
</dbReference>
<dbReference type="GO" id="GO:0003725">
    <property type="term" value="F:double-stranded RNA binding"/>
    <property type="evidence" value="ECO:0007669"/>
    <property type="project" value="TreeGrafter"/>
</dbReference>
<comment type="subcellular location">
    <subcellularLocation>
        <location evidence="2">Cytoplasm</location>
    </subcellularLocation>
</comment>
<dbReference type="AlphaFoldDB" id="A0A0G0Q4D2"/>
<comment type="catalytic activity">
    <reaction evidence="1">
        <text>Endonucleolytic cleavage to 5'-phosphomonoester.</text>
        <dbReference type="EC" id="3.1.26.3"/>
    </reaction>
</comment>
<evidence type="ECO:0000256" key="7">
    <source>
        <dbReference type="ARBA" id="ARBA00022664"/>
    </source>
</evidence>
<feature type="compositionally biased region" description="Basic and acidic residues" evidence="17">
    <location>
        <begin position="199"/>
        <end position="220"/>
    </location>
</feature>
<dbReference type="CDD" id="cd00593">
    <property type="entry name" value="RIBOc"/>
    <property type="match status" value="1"/>
</dbReference>
<comment type="similarity">
    <text evidence="3">Belongs to the ribonuclease III family.</text>
</comment>
<evidence type="ECO:0000313" key="21">
    <source>
        <dbReference type="Proteomes" id="UP000034539"/>
    </source>
</evidence>
<dbReference type="GO" id="GO:0006364">
    <property type="term" value="P:rRNA processing"/>
    <property type="evidence" value="ECO:0007669"/>
    <property type="project" value="UniProtKB-KW"/>
</dbReference>
<feature type="domain" description="RNase III" evidence="19">
    <location>
        <begin position="1"/>
        <end position="123"/>
    </location>
</feature>
<evidence type="ECO:0000256" key="1">
    <source>
        <dbReference type="ARBA" id="ARBA00000109"/>
    </source>
</evidence>
<dbReference type="EMBL" id="LBXN01000049">
    <property type="protein sequence ID" value="KKR32221.1"/>
    <property type="molecule type" value="Genomic_DNA"/>
</dbReference>
<dbReference type="InterPro" id="IPR000999">
    <property type="entry name" value="RNase_III_dom"/>
</dbReference>
<evidence type="ECO:0000256" key="11">
    <source>
        <dbReference type="ARBA" id="ARBA00022759"/>
    </source>
</evidence>
<organism evidence="20 21">
    <name type="scientific">Candidatus Gottesmanbacteria bacterium GW2011_GWC2_39_8</name>
    <dbReference type="NCBI Taxonomy" id="1618450"/>
    <lineage>
        <taxon>Bacteria</taxon>
        <taxon>Candidatus Gottesmaniibacteriota</taxon>
    </lineage>
</organism>
<dbReference type="CDD" id="cd10845">
    <property type="entry name" value="DSRM_RNAse_III_family"/>
    <property type="match status" value="1"/>
</dbReference>
<evidence type="ECO:0000256" key="3">
    <source>
        <dbReference type="ARBA" id="ARBA00010183"/>
    </source>
</evidence>
<keyword evidence="7" id="KW-0507">mRNA processing</keyword>
<evidence type="ECO:0000256" key="16">
    <source>
        <dbReference type="PROSITE-ProRule" id="PRU00266"/>
    </source>
</evidence>
<sequence>NTGVKFKDEDLIRKAFIHRSYLNEAKETMESNERLEFLGDSILSFLVSSYLYKEFPDKPEGELTNLRSAIVKTKTLALISQKLELGKYLYLSRGEEEGGGRNNTSLLADTFEAFIGAIFLDSGIEEPRKILNQFLFPLLGDILENKLYKDAKSSFQEEVQEKTRISPVYKVMKEEGPDHAKKFTVGVYVGDKLYGTGDGRNKQEAEQEAARSALEKYHKV</sequence>
<dbReference type="PANTHER" id="PTHR11207:SF0">
    <property type="entry name" value="RIBONUCLEASE 3"/>
    <property type="match status" value="1"/>
</dbReference>
<evidence type="ECO:0000256" key="5">
    <source>
        <dbReference type="ARBA" id="ARBA00022490"/>
    </source>
</evidence>
<dbReference type="PATRIC" id="fig|1618450.3.peg.965"/>
<keyword evidence="10" id="KW-0479">Metal-binding</keyword>
<dbReference type="PANTHER" id="PTHR11207">
    <property type="entry name" value="RIBONUCLEASE III"/>
    <property type="match status" value="1"/>
</dbReference>
<evidence type="ECO:0000259" key="18">
    <source>
        <dbReference type="PROSITE" id="PS50137"/>
    </source>
</evidence>
<comment type="subunit">
    <text evidence="4">Homodimer.</text>
</comment>
<dbReference type="GO" id="GO:0046872">
    <property type="term" value="F:metal ion binding"/>
    <property type="evidence" value="ECO:0007669"/>
    <property type="project" value="UniProtKB-KW"/>
</dbReference>
<keyword evidence="11" id="KW-0255">Endonuclease</keyword>
<dbReference type="PROSITE" id="PS00517">
    <property type="entry name" value="RNASE_3_1"/>
    <property type="match status" value="1"/>
</dbReference>
<dbReference type="GO" id="GO:0004525">
    <property type="term" value="F:ribonuclease III activity"/>
    <property type="evidence" value="ECO:0007669"/>
    <property type="project" value="UniProtKB-UniRule"/>
</dbReference>
<keyword evidence="6" id="KW-0698">rRNA processing</keyword>
<evidence type="ECO:0000256" key="4">
    <source>
        <dbReference type="ARBA" id="ARBA00011738"/>
    </source>
</evidence>
<dbReference type="GO" id="GO:0005737">
    <property type="term" value="C:cytoplasm"/>
    <property type="evidence" value="ECO:0007669"/>
    <property type="project" value="UniProtKB-SubCell"/>
</dbReference>
<dbReference type="HAMAP" id="MF_00104">
    <property type="entry name" value="RNase_III"/>
    <property type="match status" value="1"/>
</dbReference>
<reference evidence="20 21" key="1">
    <citation type="journal article" date="2015" name="Nature">
        <title>rRNA introns, odd ribosomes, and small enigmatic genomes across a large radiation of phyla.</title>
        <authorList>
            <person name="Brown C.T."/>
            <person name="Hug L.A."/>
            <person name="Thomas B.C."/>
            <person name="Sharon I."/>
            <person name="Castelle C.J."/>
            <person name="Singh A."/>
            <person name="Wilkins M.J."/>
            <person name="Williams K.H."/>
            <person name="Banfield J.F."/>
        </authorList>
    </citation>
    <scope>NUCLEOTIDE SEQUENCE [LARGE SCALE GENOMIC DNA]</scope>
</reference>
<proteinExistence type="inferred from homology"/>
<keyword evidence="9" id="KW-0540">Nuclease</keyword>
<keyword evidence="5" id="KW-0963">Cytoplasm</keyword>
<evidence type="ECO:0000256" key="8">
    <source>
        <dbReference type="ARBA" id="ARBA00022694"/>
    </source>
</evidence>
<feature type="domain" description="DRBM" evidence="18">
    <location>
        <begin position="150"/>
        <end position="219"/>
    </location>
</feature>
<keyword evidence="8" id="KW-0819">tRNA processing</keyword>
<evidence type="ECO:0000256" key="9">
    <source>
        <dbReference type="ARBA" id="ARBA00022722"/>
    </source>
</evidence>
<dbReference type="EC" id="3.1.26.3" evidence="15"/>
<dbReference type="InterPro" id="IPR014720">
    <property type="entry name" value="dsRBD_dom"/>
</dbReference>
<dbReference type="FunFam" id="3.30.160.20:FF:000003">
    <property type="entry name" value="Ribonuclease 3"/>
    <property type="match status" value="1"/>
</dbReference>
<dbReference type="SMART" id="SM00535">
    <property type="entry name" value="RIBOc"/>
    <property type="match status" value="1"/>
</dbReference>
<name>A0A0G0Q4D2_9BACT</name>
<evidence type="ECO:0000259" key="19">
    <source>
        <dbReference type="PROSITE" id="PS50142"/>
    </source>
</evidence>
<evidence type="ECO:0000313" key="20">
    <source>
        <dbReference type="EMBL" id="KKR32221.1"/>
    </source>
</evidence>
<feature type="non-terminal residue" evidence="20">
    <location>
        <position position="1"/>
    </location>
</feature>
<dbReference type="PROSITE" id="PS50142">
    <property type="entry name" value="RNASE_3_2"/>
    <property type="match status" value="1"/>
</dbReference>
<dbReference type="GO" id="GO:0042802">
    <property type="term" value="F:identical protein binding"/>
    <property type="evidence" value="ECO:0007669"/>
    <property type="project" value="UniProtKB-ARBA"/>
</dbReference>
<dbReference type="InterPro" id="IPR011907">
    <property type="entry name" value="RNase_III"/>
</dbReference>
<comment type="caution">
    <text evidence="20">The sequence shown here is derived from an EMBL/GenBank/DDBJ whole genome shotgun (WGS) entry which is preliminary data.</text>
</comment>
<dbReference type="Gene3D" id="1.10.1520.10">
    <property type="entry name" value="Ribonuclease III domain"/>
    <property type="match status" value="1"/>
</dbReference>
<dbReference type="SMART" id="SM00358">
    <property type="entry name" value="DSRM"/>
    <property type="match status" value="1"/>
</dbReference>
<evidence type="ECO:0000256" key="12">
    <source>
        <dbReference type="ARBA" id="ARBA00022801"/>
    </source>
</evidence>
<keyword evidence="13" id="KW-0460">Magnesium</keyword>
<dbReference type="Proteomes" id="UP000034539">
    <property type="component" value="Unassembled WGS sequence"/>
</dbReference>
<dbReference type="GO" id="GO:0008033">
    <property type="term" value="P:tRNA processing"/>
    <property type="evidence" value="ECO:0007669"/>
    <property type="project" value="UniProtKB-KW"/>
</dbReference>
<evidence type="ECO:0000256" key="10">
    <source>
        <dbReference type="ARBA" id="ARBA00022723"/>
    </source>
</evidence>
<evidence type="ECO:0000256" key="2">
    <source>
        <dbReference type="ARBA" id="ARBA00004496"/>
    </source>
</evidence>
<dbReference type="PROSITE" id="PS50137">
    <property type="entry name" value="DS_RBD"/>
    <property type="match status" value="1"/>
</dbReference>
<keyword evidence="14 16" id="KW-0694">RNA-binding</keyword>
<dbReference type="GO" id="GO:0010468">
    <property type="term" value="P:regulation of gene expression"/>
    <property type="evidence" value="ECO:0007669"/>
    <property type="project" value="TreeGrafter"/>
</dbReference>
<dbReference type="Pfam" id="PF14622">
    <property type="entry name" value="Ribonucleas_3_3"/>
    <property type="match status" value="1"/>
</dbReference>